<proteinExistence type="predicted"/>
<dbReference type="OrthoDB" id="6315735at2"/>
<keyword evidence="1" id="KW-0812">Transmembrane</keyword>
<name>A0A167EI82_9GAMM</name>
<reference evidence="2 3" key="1">
    <citation type="submission" date="2013-07" db="EMBL/GenBank/DDBJ databases">
        <title>Comparative Genomic and Metabolomic Analysis of Twelve Strains of Pseudoalteromonas luteoviolacea.</title>
        <authorList>
            <person name="Vynne N.G."/>
            <person name="Mansson M."/>
            <person name="Gram L."/>
        </authorList>
    </citation>
    <scope>NUCLEOTIDE SEQUENCE [LARGE SCALE GENOMIC DNA]</scope>
    <source>
        <strain evidence="2 3">H33</strain>
    </source>
</reference>
<keyword evidence="1" id="KW-0472">Membrane</keyword>
<protein>
    <submittedName>
        <fullName evidence="2">Uncharacterized protein</fullName>
    </submittedName>
</protein>
<organism evidence="2 3">
    <name type="scientific">Pseudoalteromonas luteoviolacea H33</name>
    <dbReference type="NCBI Taxonomy" id="1365251"/>
    <lineage>
        <taxon>Bacteria</taxon>
        <taxon>Pseudomonadati</taxon>
        <taxon>Pseudomonadota</taxon>
        <taxon>Gammaproteobacteria</taxon>
        <taxon>Alteromonadales</taxon>
        <taxon>Pseudoalteromonadaceae</taxon>
        <taxon>Pseudoalteromonas</taxon>
    </lineage>
</organism>
<dbReference type="AlphaFoldDB" id="A0A167EI82"/>
<sequence>MNIILILVCLIAALLILIPLLEKYQGKLGLDKAQKYSKYILPLAMIGVVVKLIHSMVQG</sequence>
<gene>
    <name evidence="2" type="ORF">N476_15995</name>
</gene>
<dbReference type="Proteomes" id="UP000076503">
    <property type="component" value="Unassembled WGS sequence"/>
</dbReference>
<evidence type="ECO:0000313" key="3">
    <source>
        <dbReference type="Proteomes" id="UP000076503"/>
    </source>
</evidence>
<accession>A0A167EI82</accession>
<dbReference type="EMBL" id="AUXZ01000073">
    <property type="protein sequence ID" value="KZN50778.1"/>
    <property type="molecule type" value="Genomic_DNA"/>
</dbReference>
<dbReference type="PATRIC" id="fig|1365251.3.peg.2410"/>
<evidence type="ECO:0000313" key="2">
    <source>
        <dbReference type="EMBL" id="KZN50778.1"/>
    </source>
</evidence>
<keyword evidence="1" id="KW-1133">Transmembrane helix</keyword>
<dbReference type="RefSeq" id="WP_063361884.1">
    <property type="nucleotide sequence ID" value="NZ_AUXZ01000073.1"/>
</dbReference>
<evidence type="ECO:0000256" key="1">
    <source>
        <dbReference type="SAM" id="Phobius"/>
    </source>
</evidence>
<comment type="caution">
    <text evidence="2">The sequence shown here is derived from an EMBL/GenBank/DDBJ whole genome shotgun (WGS) entry which is preliminary data.</text>
</comment>
<feature type="transmembrane region" description="Helical" evidence="1">
    <location>
        <begin position="39"/>
        <end position="57"/>
    </location>
</feature>